<dbReference type="Pfam" id="PF07589">
    <property type="entry name" value="PEP-CTERM"/>
    <property type="match status" value="1"/>
</dbReference>
<dbReference type="EMBL" id="JASZZN010000008">
    <property type="protein sequence ID" value="MDM4016211.1"/>
    <property type="molecule type" value="Genomic_DNA"/>
</dbReference>
<dbReference type="Gene3D" id="2.130.10.10">
    <property type="entry name" value="YVTN repeat-like/Quinoprotein amine dehydrogenase"/>
    <property type="match status" value="1"/>
</dbReference>
<organism evidence="2 3">
    <name type="scientific">Roseiconus lacunae</name>
    <dbReference type="NCBI Taxonomy" id="2605694"/>
    <lineage>
        <taxon>Bacteria</taxon>
        <taxon>Pseudomonadati</taxon>
        <taxon>Planctomycetota</taxon>
        <taxon>Planctomycetia</taxon>
        <taxon>Pirellulales</taxon>
        <taxon>Pirellulaceae</taxon>
        <taxon>Roseiconus</taxon>
    </lineage>
</organism>
<evidence type="ECO:0000259" key="1">
    <source>
        <dbReference type="Pfam" id="PF07589"/>
    </source>
</evidence>
<evidence type="ECO:0000313" key="2">
    <source>
        <dbReference type="EMBL" id="MDM4016211.1"/>
    </source>
</evidence>
<protein>
    <recommendedName>
        <fullName evidence="1">Ice-binding protein C-terminal domain-containing protein</fullName>
    </recommendedName>
</protein>
<feature type="domain" description="Ice-binding protein C-terminal" evidence="1">
    <location>
        <begin position="317"/>
        <end position="340"/>
    </location>
</feature>
<keyword evidence="3" id="KW-1185">Reference proteome</keyword>
<accession>A0ABT7PIX0</accession>
<sequence length="340" mass="36628">MHRRGLAKLVGLFLLFSCISNDVSGELTTGNLIVSINEFTGLNTAPSYVAEYTTAGTRVQTFQEVPDPASGSSTDHARDLVYLNGAVYVHNSNNSPSELLRISPATPTASWEETIEFAGWDTDGFISTGGLEAFNNYLFATDSQPASNGGGIVRFNLLNGSAQRLNSATPTTDNPYDLNLDVHGNLYTINNRVSDQIDVYDSESGDYLRSITISFDQWRSIDVASDGSIFVGNTSGELVRFSSDGSTMLDSIQLQTSGYVGDIDINDQTGEIAATFGQLKDSVFLTDQQLGSFTSFRVTDSNAGSRNLFVSWVGVTAIPEPSSGLLCAGLSMAVLLRRRR</sequence>
<reference evidence="2 3" key="1">
    <citation type="submission" date="2023-06" db="EMBL/GenBank/DDBJ databases">
        <title>Roseiconus lacunae JC819 isolated from Gulf of Mannar region, Tamil Nadu.</title>
        <authorList>
            <person name="Pk S."/>
            <person name="Ch S."/>
            <person name="Ch V.R."/>
        </authorList>
    </citation>
    <scope>NUCLEOTIDE SEQUENCE [LARGE SCALE GENOMIC DNA]</scope>
    <source>
        <strain evidence="2 3">JC819</strain>
    </source>
</reference>
<name>A0ABT7PIX0_9BACT</name>
<dbReference type="RefSeq" id="WP_149498040.1">
    <property type="nucleotide sequence ID" value="NZ_JAJMQV010000015.1"/>
</dbReference>
<dbReference type="InterPro" id="IPR013424">
    <property type="entry name" value="Ice-binding_C"/>
</dbReference>
<dbReference type="InterPro" id="IPR015943">
    <property type="entry name" value="WD40/YVTN_repeat-like_dom_sf"/>
</dbReference>
<proteinExistence type="predicted"/>
<dbReference type="Proteomes" id="UP001239462">
    <property type="component" value="Unassembled WGS sequence"/>
</dbReference>
<comment type="caution">
    <text evidence="2">The sequence shown here is derived from an EMBL/GenBank/DDBJ whole genome shotgun (WGS) entry which is preliminary data.</text>
</comment>
<gene>
    <name evidence="2" type="ORF">QTN89_12285</name>
</gene>
<evidence type="ECO:0000313" key="3">
    <source>
        <dbReference type="Proteomes" id="UP001239462"/>
    </source>
</evidence>
<dbReference type="SUPFAM" id="SSF75011">
    <property type="entry name" value="3-carboxy-cis,cis-mucoante lactonizing enzyme"/>
    <property type="match status" value="1"/>
</dbReference>